<proteinExistence type="predicted"/>
<name>A0A3M7TTS2_9BACI</name>
<organism evidence="3 4">
    <name type="scientific">Alteribacter keqinensis</name>
    <dbReference type="NCBI Taxonomy" id="2483800"/>
    <lineage>
        <taxon>Bacteria</taxon>
        <taxon>Bacillati</taxon>
        <taxon>Bacillota</taxon>
        <taxon>Bacilli</taxon>
        <taxon>Bacillales</taxon>
        <taxon>Bacillaceae</taxon>
        <taxon>Alteribacter</taxon>
    </lineage>
</organism>
<dbReference type="InterPro" id="IPR029044">
    <property type="entry name" value="Nucleotide-diphossugar_trans"/>
</dbReference>
<dbReference type="InterPro" id="IPR001173">
    <property type="entry name" value="Glyco_trans_2-like"/>
</dbReference>
<feature type="transmembrane region" description="Helical" evidence="1">
    <location>
        <begin position="335"/>
        <end position="359"/>
    </location>
</feature>
<accession>A0A3M7TTS2</accession>
<dbReference type="PANTHER" id="PTHR43646">
    <property type="entry name" value="GLYCOSYLTRANSFERASE"/>
    <property type="match status" value="1"/>
</dbReference>
<keyword evidence="1" id="KW-0472">Membrane</keyword>
<sequence>MLTFVITILVLSLAFTLLNTLSLPKIKSIQPGSAKQSTPWPSVNIYVPLRNEERNVPVLISNLKKLSYPELTIYLLDDGSTDKTGTLIEELTSGDTRFHLLNGGHLPDGWVGKVHACYQLSRHGNSEYALFMDADVTLAPGTIESMVMSFEPGTGLITGFPRCPVKGILGHLLVPMQHFVVHFHLPVLLANLTVYPPATAAHGAFMMFRRESYDHIGGHRSVKDSLVEDVHISRELKKSGYRVKLANITSHVTCDMYNSDQEVWEGFSKNMFPGLGRSLLLVLLLTILYTAVYIVPLYWAVLGITGTLPAVYFIPFLLGVLQKAVVDFATGQKKWIALLMPASAFVTVILLWYSAYLGLFKKGFSWKGRVYK</sequence>
<dbReference type="RefSeq" id="WP_122896562.1">
    <property type="nucleotide sequence ID" value="NZ_RHIB01000001.1"/>
</dbReference>
<evidence type="ECO:0000256" key="1">
    <source>
        <dbReference type="SAM" id="Phobius"/>
    </source>
</evidence>
<keyword evidence="3" id="KW-0808">Transferase</keyword>
<evidence type="ECO:0000313" key="3">
    <source>
        <dbReference type="EMBL" id="RNA69040.1"/>
    </source>
</evidence>
<dbReference type="Pfam" id="PF00535">
    <property type="entry name" value="Glycos_transf_2"/>
    <property type="match status" value="1"/>
</dbReference>
<feature type="transmembrane region" description="Helical" evidence="1">
    <location>
        <begin position="279"/>
        <end position="299"/>
    </location>
</feature>
<keyword evidence="1" id="KW-1133">Transmembrane helix</keyword>
<dbReference type="CDD" id="cd06423">
    <property type="entry name" value="CESA_like"/>
    <property type="match status" value="1"/>
</dbReference>
<dbReference type="EMBL" id="RHIB01000001">
    <property type="protein sequence ID" value="RNA69040.1"/>
    <property type="molecule type" value="Genomic_DNA"/>
</dbReference>
<feature type="domain" description="Glycosyltransferase 2-like" evidence="2">
    <location>
        <begin position="45"/>
        <end position="216"/>
    </location>
</feature>
<protein>
    <submittedName>
        <fullName evidence="3">Glycosyltransferase</fullName>
    </submittedName>
</protein>
<dbReference type="OrthoDB" id="9800276at2"/>
<dbReference type="PANTHER" id="PTHR43646:SF3">
    <property type="entry name" value="SLR1566 PROTEIN"/>
    <property type="match status" value="1"/>
</dbReference>
<dbReference type="SUPFAM" id="SSF53448">
    <property type="entry name" value="Nucleotide-diphospho-sugar transferases"/>
    <property type="match status" value="1"/>
</dbReference>
<evidence type="ECO:0000313" key="4">
    <source>
        <dbReference type="Proteomes" id="UP000278746"/>
    </source>
</evidence>
<evidence type="ECO:0000259" key="2">
    <source>
        <dbReference type="Pfam" id="PF00535"/>
    </source>
</evidence>
<dbReference type="AlphaFoldDB" id="A0A3M7TTS2"/>
<keyword evidence="4" id="KW-1185">Reference proteome</keyword>
<dbReference type="GO" id="GO:0016740">
    <property type="term" value="F:transferase activity"/>
    <property type="evidence" value="ECO:0007669"/>
    <property type="project" value="UniProtKB-KW"/>
</dbReference>
<gene>
    <name evidence="3" type="ORF">EBO34_03540</name>
</gene>
<dbReference type="Gene3D" id="3.90.550.10">
    <property type="entry name" value="Spore Coat Polysaccharide Biosynthesis Protein SpsA, Chain A"/>
    <property type="match status" value="1"/>
</dbReference>
<reference evidence="3 4" key="1">
    <citation type="submission" date="2018-10" db="EMBL/GenBank/DDBJ databases">
        <title>Bacillus Keqinensis sp. nov., a moderately halophilic bacterium isolated from a saline-alkaline lake.</title>
        <authorList>
            <person name="Wang H."/>
        </authorList>
    </citation>
    <scope>NUCLEOTIDE SEQUENCE [LARGE SCALE GENOMIC DNA]</scope>
    <source>
        <strain evidence="3 4">KQ-3</strain>
    </source>
</reference>
<comment type="caution">
    <text evidence="3">The sequence shown here is derived from an EMBL/GenBank/DDBJ whole genome shotgun (WGS) entry which is preliminary data.</text>
</comment>
<dbReference type="Proteomes" id="UP000278746">
    <property type="component" value="Unassembled WGS sequence"/>
</dbReference>
<keyword evidence="1" id="KW-0812">Transmembrane</keyword>